<dbReference type="AlphaFoldDB" id="A0A8D4UUQ7"/>
<dbReference type="InterPro" id="IPR002528">
    <property type="entry name" value="MATE_fam"/>
</dbReference>
<gene>
    <name evidence="8" type="ORF">Dia5BBH33_12710</name>
</gene>
<dbReference type="PIRSF" id="PIRSF006603">
    <property type="entry name" value="DinF"/>
    <property type="match status" value="1"/>
</dbReference>
<dbReference type="NCBIfam" id="TIGR00797">
    <property type="entry name" value="matE"/>
    <property type="match status" value="1"/>
</dbReference>
<keyword evidence="3" id="KW-1003">Cell membrane</keyword>
<keyword evidence="9" id="KW-1185">Reference proteome</keyword>
<dbReference type="GO" id="GO:0005886">
    <property type="term" value="C:plasma membrane"/>
    <property type="evidence" value="ECO:0007669"/>
    <property type="project" value="UniProtKB-SubCell"/>
</dbReference>
<proteinExistence type="predicted"/>
<dbReference type="InterPro" id="IPR047135">
    <property type="entry name" value="YsiQ"/>
</dbReference>
<feature type="transmembrane region" description="Helical" evidence="7">
    <location>
        <begin position="191"/>
        <end position="215"/>
    </location>
</feature>
<evidence type="ECO:0000313" key="9">
    <source>
        <dbReference type="Proteomes" id="UP000320585"/>
    </source>
</evidence>
<keyword evidence="4 7" id="KW-0812">Transmembrane</keyword>
<dbReference type="Pfam" id="PF01554">
    <property type="entry name" value="MatE"/>
    <property type="match status" value="2"/>
</dbReference>
<protein>
    <submittedName>
        <fullName evidence="8">MATE family efflux transporter</fullName>
    </submittedName>
</protein>
<dbReference type="Proteomes" id="UP000320585">
    <property type="component" value="Chromosome"/>
</dbReference>
<dbReference type="GO" id="GO:0015297">
    <property type="term" value="F:antiporter activity"/>
    <property type="evidence" value="ECO:0007669"/>
    <property type="project" value="InterPro"/>
</dbReference>
<dbReference type="InterPro" id="IPR048279">
    <property type="entry name" value="MdtK-like"/>
</dbReference>
<evidence type="ECO:0000256" key="4">
    <source>
        <dbReference type="ARBA" id="ARBA00022692"/>
    </source>
</evidence>
<evidence type="ECO:0000256" key="5">
    <source>
        <dbReference type="ARBA" id="ARBA00022989"/>
    </source>
</evidence>
<keyword evidence="5 7" id="KW-1133">Transmembrane helix</keyword>
<dbReference type="EMBL" id="AP019697">
    <property type="protein sequence ID" value="BBK25336.1"/>
    <property type="molecule type" value="Genomic_DNA"/>
</dbReference>
<evidence type="ECO:0000256" key="3">
    <source>
        <dbReference type="ARBA" id="ARBA00022475"/>
    </source>
</evidence>
<reference evidence="9" key="1">
    <citation type="submission" date="2019-05" db="EMBL/GenBank/DDBJ databases">
        <title>Complete genome sequencing of Dialister sp. strain 5BBH33.</title>
        <authorList>
            <person name="Sakamoto M."/>
            <person name="Murakami T."/>
            <person name="Mori H."/>
        </authorList>
    </citation>
    <scope>NUCLEOTIDE SEQUENCE [LARGE SCALE GENOMIC DNA]</scope>
    <source>
        <strain evidence="9">5BBH33</strain>
    </source>
</reference>
<comment type="subcellular location">
    <subcellularLocation>
        <location evidence="1">Cell membrane</location>
        <topology evidence="1">Multi-pass membrane protein</topology>
    </subcellularLocation>
</comment>
<dbReference type="RefSeq" id="WP_231939296.1">
    <property type="nucleotide sequence ID" value="NZ_AP019697.1"/>
</dbReference>
<feature type="transmembrane region" description="Helical" evidence="7">
    <location>
        <begin position="132"/>
        <end position="150"/>
    </location>
</feature>
<dbReference type="CDD" id="cd13134">
    <property type="entry name" value="MATE_like_8"/>
    <property type="match status" value="1"/>
</dbReference>
<keyword evidence="6 7" id="KW-0472">Membrane</keyword>
<feature type="transmembrane region" description="Helical" evidence="7">
    <location>
        <begin position="263"/>
        <end position="282"/>
    </location>
</feature>
<dbReference type="PANTHER" id="PTHR42925">
    <property type="entry name" value="MULTIDRUG AND TOXIN EFFLUX PROTEIN MATE FAMILY"/>
    <property type="match status" value="1"/>
</dbReference>
<evidence type="ECO:0000256" key="1">
    <source>
        <dbReference type="ARBA" id="ARBA00004651"/>
    </source>
</evidence>
<feature type="transmembrane region" description="Helical" evidence="7">
    <location>
        <begin position="413"/>
        <end position="435"/>
    </location>
</feature>
<name>A0A8D4UUQ7_9FIRM</name>
<dbReference type="GO" id="GO:0042910">
    <property type="term" value="F:xenobiotic transmembrane transporter activity"/>
    <property type="evidence" value="ECO:0007669"/>
    <property type="project" value="InterPro"/>
</dbReference>
<evidence type="ECO:0000256" key="7">
    <source>
        <dbReference type="SAM" id="Phobius"/>
    </source>
</evidence>
<feature type="transmembrane region" description="Helical" evidence="7">
    <location>
        <begin position="162"/>
        <end position="185"/>
    </location>
</feature>
<dbReference type="KEGG" id="dho:Dia5BBH33_12710"/>
<dbReference type="GeneID" id="92716496"/>
<feature type="transmembrane region" description="Helical" evidence="7">
    <location>
        <begin position="55"/>
        <end position="78"/>
    </location>
</feature>
<evidence type="ECO:0000256" key="2">
    <source>
        <dbReference type="ARBA" id="ARBA00022448"/>
    </source>
</evidence>
<evidence type="ECO:0000313" key="8">
    <source>
        <dbReference type="EMBL" id="BBK25336.1"/>
    </source>
</evidence>
<sequence length="447" mass="49855">MMPGSEMYKSRWTVFSMSVPIFVETTLQMMVPNVDQFMLSHYSQDSVAAVGNDNVIFNLVILTLAVLSQAATILIAHYRGAGNLSKVSEVCTVSLTVNLVLGLVISAALFIFDDFFLNVLGMPDEIRADASLYLRWIGIFIFIQSMYMAFISFLRGFSQLKLTMLCSLVMNVFNIGGNMLLIHGWGPIPSLGVAGVCISTNISKFIGFFLILYLFHKYTPARFSMSYLRPFPWKTFHKILYLGVPSAGETFSYQFSQAMIMKFVNLFGVVVITTKVYCYIIAMVSYVYSQSLAMATQILVGYFKGAGDNDEVDKRVKFTISVAMLLSGTISTLLYLNADAVLSIFTDDPAVHALGKTILFIEIFLEIGRAVNMSMVMALNAAGDVRAPVTIGIIFMWSVATFGSWLLGVHWGWGLAGIWIAMAADECTRGLVFFWRWHQGVWRKRFA</sequence>
<keyword evidence="2" id="KW-0813">Transport</keyword>
<feature type="transmembrane region" description="Helical" evidence="7">
    <location>
        <begin position="389"/>
        <end position="407"/>
    </location>
</feature>
<feature type="transmembrane region" description="Helical" evidence="7">
    <location>
        <begin position="12"/>
        <end position="31"/>
    </location>
</feature>
<feature type="transmembrane region" description="Helical" evidence="7">
    <location>
        <begin position="318"/>
        <end position="338"/>
    </location>
</feature>
<evidence type="ECO:0000256" key="6">
    <source>
        <dbReference type="ARBA" id="ARBA00023136"/>
    </source>
</evidence>
<accession>A0A8D4UUQ7</accession>
<feature type="transmembrane region" description="Helical" evidence="7">
    <location>
        <begin position="90"/>
        <end position="112"/>
    </location>
</feature>
<dbReference type="PANTHER" id="PTHR42925:SF1">
    <property type="entry name" value="VIRULENCE FACTOR MVIN"/>
    <property type="match status" value="1"/>
</dbReference>
<organism evidence="8 9">
    <name type="scientific">Dialister hominis</name>
    <dbReference type="NCBI Taxonomy" id="2582419"/>
    <lineage>
        <taxon>Bacteria</taxon>
        <taxon>Bacillati</taxon>
        <taxon>Bacillota</taxon>
        <taxon>Negativicutes</taxon>
        <taxon>Veillonellales</taxon>
        <taxon>Veillonellaceae</taxon>
        <taxon>Dialister</taxon>
    </lineage>
</organism>